<feature type="binding site" evidence="16">
    <location>
        <position position="332"/>
    </location>
    <ligand>
        <name>ATP</name>
        <dbReference type="ChEBI" id="CHEBI:30616"/>
    </ligand>
</feature>
<feature type="binding site" evidence="16">
    <location>
        <position position="147"/>
    </location>
    <ligand>
        <name>Zn(2+)</name>
        <dbReference type="ChEBI" id="CHEBI:29105"/>
    </ligand>
</feature>
<dbReference type="SUPFAM" id="SSF57770">
    <property type="entry name" value="Methionyl-tRNA synthetase (MetRS), Zn-domain"/>
    <property type="match status" value="1"/>
</dbReference>
<gene>
    <name evidence="16" type="primary">metG</name>
    <name evidence="18" type="ORF">PP2015_1282</name>
</gene>
<dbReference type="InterPro" id="IPR023458">
    <property type="entry name" value="Met-tRNA_ligase_1"/>
</dbReference>
<dbReference type="Gene3D" id="1.10.730.10">
    <property type="entry name" value="Isoleucyl-tRNA Synthetase, Domain 1"/>
    <property type="match status" value="1"/>
</dbReference>
<comment type="subunit">
    <text evidence="4 16">Homodimer.</text>
</comment>
<dbReference type="Proteomes" id="UP000061457">
    <property type="component" value="Chromosome I"/>
</dbReference>
<feature type="binding site" evidence="16">
    <location>
        <position position="157"/>
    </location>
    <ligand>
        <name>Zn(2+)</name>
        <dbReference type="ChEBI" id="CHEBI:29105"/>
    </ligand>
</feature>
<evidence type="ECO:0000256" key="12">
    <source>
        <dbReference type="ARBA" id="ARBA00022884"/>
    </source>
</evidence>
<dbReference type="NCBIfam" id="NF001100">
    <property type="entry name" value="PRK00133.1"/>
    <property type="match status" value="1"/>
</dbReference>
<evidence type="ECO:0000256" key="5">
    <source>
        <dbReference type="ARBA" id="ARBA00022490"/>
    </source>
</evidence>
<dbReference type="InterPro" id="IPR029038">
    <property type="entry name" value="MetRS_Zn"/>
</dbReference>
<dbReference type="Gene3D" id="3.40.50.620">
    <property type="entry name" value="HUPs"/>
    <property type="match status" value="1"/>
</dbReference>
<dbReference type="GO" id="GO:0005524">
    <property type="term" value="F:ATP binding"/>
    <property type="evidence" value="ECO:0007669"/>
    <property type="project" value="UniProtKB-UniRule"/>
</dbReference>
<evidence type="ECO:0000256" key="7">
    <source>
        <dbReference type="ARBA" id="ARBA00022598"/>
    </source>
</evidence>
<evidence type="ECO:0000313" key="19">
    <source>
        <dbReference type="Proteomes" id="UP000061457"/>
    </source>
</evidence>
<dbReference type="Pfam" id="PF01588">
    <property type="entry name" value="tRNA_bind"/>
    <property type="match status" value="1"/>
</dbReference>
<evidence type="ECO:0000313" key="18">
    <source>
        <dbReference type="EMBL" id="ALO41795.1"/>
    </source>
</evidence>
<dbReference type="InterPro" id="IPR041872">
    <property type="entry name" value="Anticodon_Met"/>
</dbReference>
<dbReference type="InterPro" id="IPR033911">
    <property type="entry name" value="MetRS_core"/>
</dbReference>
<dbReference type="GO" id="GO:0004825">
    <property type="term" value="F:methionine-tRNA ligase activity"/>
    <property type="evidence" value="ECO:0007669"/>
    <property type="project" value="UniProtKB-UniRule"/>
</dbReference>
<dbReference type="FunFam" id="1.10.730.10:FF:000005">
    <property type="entry name" value="Methionine--tRNA ligase"/>
    <property type="match status" value="1"/>
</dbReference>
<feature type="short sequence motif" description="'KMSKS' region" evidence="16">
    <location>
        <begin position="329"/>
        <end position="333"/>
    </location>
</feature>
<evidence type="ECO:0000256" key="16">
    <source>
        <dbReference type="HAMAP-Rule" id="MF_00098"/>
    </source>
</evidence>
<keyword evidence="7 16" id="KW-0436">Ligase</keyword>
<dbReference type="KEGG" id="pphe:PP2015_1282"/>
<comment type="catalytic activity">
    <reaction evidence="15 16">
        <text>tRNA(Met) + L-methionine + ATP = L-methionyl-tRNA(Met) + AMP + diphosphate</text>
        <dbReference type="Rhea" id="RHEA:13481"/>
        <dbReference type="Rhea" id="RHEA-COMP:9667"/>
        <dbReference type="Rhea" id="RHEA-COMP:9698"/>
        <dbReference type="ChEBI" id="CHEBI:30616"/>
        <dbReference type="ChEBI" id="CHEBI:33019"/>
        <dbReference type="ChEBI" id="CHEBI:57844"/>
        <dbReference type="ChEBI" id="CHEBI:78442"/>
        <dbReference type="ChEBI" id="CHEBI:78530"/>
        <dbReference type="ChEBI" id="CHEBI:456215"/>
        <dbReference type="EC" id="6.1.1.10"/>
    </reaction>
</comment>
<dbReference type="PRINTS" id="PR01041">
    <property type="entry name" value="TRNASYNTHMET"/>
</dbReference>
<evidence type="ECO:0000259" key="17">
    <source>
        <dbReference type="PROSITE" id="PS50886"/>
    </source>
</evidence>
<dbReference type="CDD" id="cd02800">
    <property type="entry name" value="tRNA_bind_EcMetRS_like"/>
    <property type="match status" value="1"/>
</dbReference>
<dbReference type="AlphaFoldDB" id="A0A0S2K186"/>
<evidence type="ECO:0000256" key="10">
    <source>
        <dbReference type="ARBA" id="ARBA00022833"/>
    </source>
</evidence>
<keyword evidence="19" id="KW-1185">Reference proteome</keyword>
<dbReference type="InterPro" id="IPR015413">
    <property type="entry name" value="Methionyl/Leucyl_tRNA_Synth"/>
</dbReference>
<dbReference type="Pfam" id="PF09334">
    <property type="entry name" value="tRNA-synt_1g"/>
    <property type="match status" value="1"/>
</dbReference>
<dbReference type="InterPro" id="IPR014729">
    <property type="entry name" value="Rossmann-like_a/b/a_fold"/>
</dbReference>
<dbReference type="NCBIfam" id="TIGR00399">
    <property type="entry name" value="metG_C_term"/>
    <property type="match status" value="1"/>
</dbReference>
<feature type="short sequence motif" description="'HIGH' region" evidence="16">
    <location>
        <begin position="13"/>
        <end position="23"/>
    </location>
</feature>
<evidence type="ECO:0000256" key="11">
    <source>
        <dbReference type="ARBA" id="ARBA00022840"/>
    </source>
</evidence>
<evidence type="ECO:0000256" key="2">
    <source>
        <dbReference type="ARBA" id="ARBA00004496"/>
    </source>
</evidence>
<dbReference type="PANTHER" id="PTHR45765">
    <property type="entry name" value="METHIONINE--TRNA LIGASE"/>
    <property type="match status" value="1"/>
</dbReference>
<dbReference type="GO" id="GO:0006431">
    <property type="term" value="P:methionyl-tRNA aminoacylation"/>
    <property type="evidence" value="ECO:0007669"/>
    <property type="project" value="UniProtKB-UniRule"/>
</dbReference>
<feature type="binding site" evidence="16">
    <location>
        <position position="144"/>
    </location>
    <ligand>
        <name>Zn(2+)</name>
        <dbReference type="ChEBI" id="CHEBI:29105"/>
    </ligand>
</feature>
<dbReference type="EMBL" id="CP013187">
    <property type="protein sequence ID" value="ALO41795.1"/>
    <property type="molecule type" value="Genomic_DNA"/>
</dbReference>
<dbReference type="EC" id="6.1.1.10" evidence="16"/>
<dbReference type="InterPro" id="IPR014758">
    <property type="entry name" value="Met-tRNA_synth"/>
</dbReference>
<comment type="cofactor">
    <cofactor evidence="16">
        <name>Zn(2+)</name>
        <dbReference type="ChEBI" id="CHEBI:29105"/>
    </cofactor>
    <text evidence="16">Binds 1 zinc ion per subunit.</text>
</comment>
<keyword evidence="14 16" id="KW-0030">Aminoacyl-tRNA synthetase</keyword>
<evidence type="ECO:0000256" key="9">
    <source>
        <dbReference type="ARBA" id="ARBA00022741"/>
    </source>
</evidence>
<dbReference type="FunFam" id="2.20.28.20:FF:000001">
    <property type="entry name" value="Methionine--tRNA ligase"/>
    <property type="match status" value="1"/>
</dbReference>
<dbReference type="CDD" id="cd07957">
    <property type="entry name" value="Anticodon_Ia_Met"/>
    <property type="match status" value="1"/>
</dbReference>
<dbReference type="InterPro" id="IPR009080">
    <property type="entry name" value="tRNAsynth_Ia_anticodon-bd"/>
</dbReference>
<dbReference type="STRING" id="161398.PP2015_1282"/>
<evidence type="ECO:0000256" key="14">
    <source>
        <dbReference type="ARBA" id="ARBA00023146"/>
    </source>
</evidence>
<keyword evidence="10 16" id="KW-0862">Zinc</keyword>
<proteinExistence type="inferred from homology"/>
<dbReference type="Gene3D" id="2.20.28.20">
    <property type="entry name" value="Methionyl-tRNA synthetase, Zn-domain"/>
    <property type="match status" value="1"/>
</dbReference>
<dbReference type="GO" id="GO:0000049">
    <property type="term" value="F:tRNA binding"/>
    <property type="evidence" value="ECO:0007669"/>
    <property type="project" value="UniProtKB-UniRule"/>
</dbReference>
<dbReference type="CDD" id="cd00814">
    <property type="entry name" value="MetRS_core"/>
    <property type="match status" value="1"/>
</dbReference>
<evidence type="ECO:0000256" key="1">
    <source>
        <dbReference type="ARBA" id="ARBA00003314"/>
    </source>
</evidence>
<evidence type="ECO:0000256" key="15">
    <source>
        <dbReference type="ARBA" id="ARBA00047364"/>
    </source>
</evidence>
<keyword evidence="8 16" id="KW-0479">Metal-binding</keyword>
<dbReference type="InterPro" id="IPR004495">
    <property type="entry name" value="Met-tRNA-synth_bsu_C"/>
</dbReference>
<dbReference type="SUPFAM" id="SSF47323">
    <property type="entry name" value="Anticodon-binding domain of a subclass of class I aminoacyl-tRNA synthetases"/>
    <property type="match status" value="1"/>
</dbReference>
<dbReference type="GO" id="GO:0005829">
    <property type="term" value="C:cytosol"/>
    <property type="evidence" value="ECO:0007669"/>
    <property type="project" value="TreeGrafter"/>
</dbReference>
<dbReference type="FunFam" id="2.40.50.140:FF:000042">
    <property type="entry name" value="Methionine--tRNA ligase"/>
    <property type="match status" value="1"/>
</dbReference>
<keyword evidence="9 16" id="KW-0547">Nucleotide-binding</keyword>
<keyword evidence="11 16" id="KW-0067">ATP-binding</keyword>
<evidence type="ECO:0000256" key="8">
    <source>
        <dbReference type="ARBA" id="ARBA00022723"/>
    </source>
</evidence>
<comment type="subcellular location">
    <subcellularLocation>
        <location evidence="2 16">Cytoplasm</location>
    </subcellularLocation>
</comment>
<dbReference type="RefSeq" id="WP_058029500.1">
    <property type="nucleotide sequence ID" value="NZ_CP013187.1"/>
</dbReference>
<comment type="similarity">
    <text evidence="3 16">Belongs to the class-I aminoacyl-tRNA synthetase family. MetG type 1 subfamily.</text>
</comment>
<keyword evidence="6 16" id="KW-0820">tRNA-binding</keyword>
<dbReference type="Gene3D" id="2.40.50.140">
    <property type="entry name" value="Nucleic acid-binding proteins"/>
    <property type="match status" value="1"/>
</dbReference>
<comment type="function">
    <text evidence="1 16">Is required not only for elongation of protein synthesis but also for the initiation of all mRNA translation through initiator tRNA(fMet) aminoacylation.</text>
</comment>
<dbReference type="PROSITE" id="PS50886">
    <property type="entry name" value="TRBD"/>
    <property type="match status" value="1"/>
</dbReference>
<dbReference type="OrthoDB" id="9810191at2"/>
<dbReference type="GO" id="GO:0046872">
    <property type="term" value="F:metal ion binding"/>
    <property type="evidence" value="ECO:0007669"/>
    <property type="project" value="UniProtKB-KW"/>
</dbReference>
<evidence type="ECO:0000256" key="13">
    <source>
        <dbReference type="ARBA" id="ARBA00022917"/>
    </source>
</evidence>
<accession>A0A0S2K186</accession>
<keyword evidence="5 16" id="KW-0963">Cytoplasm</keyword>
<dbReference type="Pfam" id="PF19303">
    <property type="entry name" value="Anticodon_3"/>
    <property type="match status" value="1"/>
</dbReference>
<dbReference type="PANTHER" id="PTHR45765:SF1">
    <property type="entry name" value="METHIONINE--TRNA LIGASE, CYTOPLASMIC"/>
    <property type="match status" value="1"/>
</dbReference>
<organism evidence="18 19">
    <name type="scientific">Pseudoalteromonas phenolica</name>
    <dbReference type="NCBI Taxonomy" id="161398"/>
    <lineage>
        <taxon>Bacteria</taxon>
        <taxon>Pseudomonadati</taxon>
        <taxon>Pseudomonadota</taxon>
        <taxon>Gammaproteobacteria</taxon>
        <taxon>Alteromonadales</taxon>
        <taxon>Pseudoalteromonadaceae</taxon>
        <taxon>Pseudoalteromonas</taxon>
    </lineage>
</organism>
<dbReference type="SUPFAM" id="SSF52374">
    <property type="entry name" value="Nucleotidylyl transferase"/>
    <property type="match status" value="1"/>
</dbReference>
<keyword evidence="12 16" id="KW-0694">RNA-binding</keyword>
<sequence>MSKRKILITSALPYANGPTHLGHMLEYIQTDIWSRFQKLRGHETYYVCADDAHGTPIMLNAQKQGITPEEMVKNVSVERQRDFADFSVEFDNYHSTHSEENKELSALIYNRLNDKGHIKKRTISQLFDPEKEIFLPDRFVTGTCPTCNAEDQNGDSCDACGATYSPTELKDPRSAMSGAIPVLKDSEHYFFDLPAFEDMLKEWLHSGSLQAEMANKLEEWFAEGLQQWDISRDAPYFGFEIPGAPGKYFYVWLDAPIGYMASFKNLCDKSGLDFDAFWGEGSDAELYHFIGKDIIYFHSLFWPAMLDGSNFRKPTNVFAHGFVTVNGAKMSKSKGTFIKARTYLDHLNPEYLRYYFAAKLNSGITDLDLNLEDFAQRVNSDLVGKVVNIASRCAGFITKKFDGKLSDVIMEPELLAEFQNASDTIAEHYENREYSRAIREIMTLADKANQFIDAQAPWVLIKNEDTQEQAHQVCSLGLNLFKVLLTYLKPVLPVMAANVESFLNTELTWESAQTPLVGHEISKFKALMQRVEMDKVNKMVEESKESLEAANKPKIDPNSPLAKEPIADEIEFNDFAKVDLRVAKIAKAEHVEGAEKLLKLTLDLGGETRQVFAGIKSAYAPEDIEGKLTVMVANLKPRKMRFGMSEGMVLAAGPGGKEIYILNPDEGSEPGMRVM</sequence>
<evidence type="ECO:0000256" key="6">
    <source>
        <dbReference type="ARBA" id="ARBA00022555"/>
    </source>
</evidence>
<dbReference type="PATRIC" id="fig|161398.10.peg.1307"/>
<dbReference type="InterPro" id="IPR012340">
    <property type="entry name" value="NA-bd_OB-fold"/>
</dbReference>
<reference evidence="18 19" key="1">
    <citation type="submission" date="2015-11" db="EMBL/GenBank/DDBJ databases">
        <authorList>
            <person name="Zhang Y."/>
            <person name="Guo Z."/>
        </authorList>
    </citation>
    <scope>NUCLEOTIDE SEQUENCE [LARGE SCALE GENOMIC DNA]</scope>
    <source>
        <strain evidence="18 19">KCTC 12086</strain>
    </source>
</reference>
<evidence type="ECO:0000256" key="3">
    <source>
        <dbReference type="ARBA" id="ARBA00008258"/>
    </source>
</evidence>
<keyword evidence="13 16" id="KW-0648">Protein biosynthesis</keyword>
<evidence type="ECO:0000256" key="4">
    <source>
        <dbReference type="ARBA" id="ARBA00011738"/>
    </source>
</evidence>
<protein>
    <recommendedName>
        <fullName evidence="16">Methionine--tRNA ligase</fullName>
        <ecNumber evidence="16">6.1.1.10</ecNumber>
    </recommendedName>
    <alternativeName>
        <fullName evidence="16">Methionyl-tRNA synthetase</fullName>
        <shortName evidence="16">MetRS</shortName>
    </alternativeName>
</protein>
<dbReference type="HAMAP" id="MF_00098">
    <property type="entry name" value="Met_tRNA_synth_type1"/>
    <property type="match status" value="1"/>
</dbReference>
<dbReference type="InterPro" id="IPR002547">
    <property type="entry name" value="tRNA-bd_dom"/>
</dbReference>
<dbReference type="NCBIfam" id="TIGR00398">
    <property type="entry name" value="metG"/>
    <property type="match status" value="1"/>
</dbReference>
<name>A0A0S2K186_9GAMM</name>
<dbReference type="SUPFAM" id="SSF50249">
    <property type="entry name" value="Nucleic acid-binding proteins"/>
    <property type="match status" value="1"/>
</dbReference>
<feature type="binding site" evidence="16">
    <location>
        <position position="160"/>
    </location>
    <ligand>
        <name>Zn(2+)</name>
        <dbReference type="ChEBI" id="CHEBI:29105"/>
    </ligand>
</feature>
<feature type="domain" description="TRNA-binding" evidence="17">
    <location>
        <begin position="574"/>
        <end position="675"/>
    </location>
</feature>